<dbReference type="RefSeq" id="WP_265382711.1">
    <property type="nucleotide sequence ID" value="NZ_CP110615.1"/>
</dbReference>
<name>A0ABY6NZF8_9NOCA</name>
<feature type="transmembrane region" description="Helical" evidence="2">
    <location>
        <begin position="202"/>
        <end position="224"/>
    </location>
</feature>
<evidence type="ECO:0000313" key="4">
    <source>
        <dbReference type="Proteomes" id="UP001164965"/>
    </source>
</evidence>
<accession>A0ABY6NZF8</accession>
<evidence type="ECO:0008006" key="5">
    <source>
        <dbReference type="Google" id="ProtNLM"/>
    </source>
</evidence>
<keyword evidence="2" id="KW-1133">Transmembrane helix</keyword>
<gene>
    <name evidence="3" type="ORF">RHODO2019_15990</name>
</gene>
<proteinExistence type="predicted"/>
<evidence type="ECO:0000313" key="3">
    <source>
        <dbReference type="EMBL" id="UZJ24604.1"/>
    </source>
</evidence>
<dbReference type="Proteomes" id="UP001164965">
    <property type="component" value="Chromosome"/>
</dbReference>
<organism evidence="3 4">
    <name type="scientific">Rhodococcus antarcticus</name>
    <dbReference type="NCBI Taxonomy" id="2987751"/>
    <lineage>
        <taxon>Bacteria</taxon>
        <taxon>Bacillati</taxon>
        <taxon>Actinomycetota</taxon>
        <taxon>Actinomycetes</taxon>
        <taxon>Mycobacteriales</taxon>
        <taxon>Nocardiaceae</taxon>
        <taxon>Rhodococcus</taxon>
    </lineage>
</organism>
<protein>
    <recommendedName>
        <fullName evidence="5">SHOCT domain-containing protein</fullName>
    </recommendedName>
</protein>
<keyword evidence="2" id="KW-0472">Membrane</keyword>
<evidence type="ECO:0000256" key="2">
    <source>
        <dbReference type="SAM" id="Phobius"/>
    </source>
</evidence>
<keyword evidence="2" id="KW-0812">Transmembrane</keyword>
<sequence length="331" mass="34440">MAWQDEMNALDADVAAGRISAPEYRTQRDELLAGSGSGSAAGGSNPFPPPFRWGEHPQDGPQGPGAADRTQVVRGVPPVDSDRTQVVRGAPPADSDRTQVVNPDSDRTQVVRGVPPADSDRTQVVNPDSDRTQVVRAGALPPVQDFAPGSPPWQASPGPSGPPPPWRPGGTAPPWNTGEGFSPRQGPDSFQDFRAKPRGRKWLALVAAVVAAVVVIVAITYFALRGGGDTATAGLALTVEAGAPGPGGRWVACDAGVLSVPGDDVFLPWLQTYRSGEREEAALIAELLEDNTTFLDDEAVSGAVRTSGTGCATLRVRPLEPDKGGRSAAPV</sequence>
<keyword evidence="4" id="KW-1185">Reference proteome</keyword>
<feature type="region of interest" description="Disordered" evidence="1">
    <location>
        <begin position="1"/>
        <end position="193"/>
    </location>
</feature>
<reference evidence="3" key="1">
    <citation type="submission" date="2022-10" db="EMBL/GenBank/DDBJ databases">
        <title>Rhodococcus sp.75.</title>
        <authorList>
            <person name="Sun M."/>
        </authorList>
    </citation>
    <scope>NUCLEOTIDE SEQUENCE</scope>
    <source>
        <strain evidence="3">75</strain>
    </source>
</reference>
<evidence type="ECO:0000256" key="1">
    <source>
        <dbReference type="SAM" id="MobiDB-lite"/>
    </source>
</evidence>
<dbReference type="EMBL" id="CP110615">
    <property type="protein sequence ID" value="UZJ24604.1"/>
    <property type="molecule type" value="Genomic_DNA"/>
</dbReference>